<proteinExistence type="predicted"/>
<accession>A0A645GZN6</accession>
<organism evidence="2">
    <name type="scientific">bioreactor metagenome</name>
    <dbReference type="NCBI Taxonomy" id="1076179"/>
    <lineage>
        <taxon>unclassified sequences</taxon>
        <taxon>metagenomes</taxon>
        <taxon>ecological metagenomes</taxon>
    </lineage>
</organism>
<feature type="compositionally biased region" description="Low complexity" evidence="1">
    <location>
        <begin position="16"/>
        <end position="36"/>
    </location>
</feature>
<evidence type="ECO:0000256" key="1">
    <source>
        <dbReference type="SAM" id="MobiDB-lite"/>
    </source>
</evidence>
<feature type="compositionally biased region" description="Low complexity" evidence="1">
    <location>
        <begin position="55"/>
        <end position="85"/>
    </location>
</feature>
<evidence type="ECO:0000313" key="2">
    <source>
        <dbReference type="EMBL" id="MPN31199.1"/>
    </source>
</evidence>
<dbReference type="AlphaFoldDB" id="A0A645GZN6"/>
<protein>
    <submittedName>
        <fullName evidence="2">Uncharacterized protein</fullName>
    </submittedName>
</protein>
<name>A0A645GZN6_9ZZZZ</name>
<dbReference type="EMBL" id="VSSQ01082649">
    <property type="protein sequence ID" value="MPN31199.1"/>
    <property type="molecule type" value="Genomic_DNA"/>
</dbReference>
<gene>
    <name evidence="2" type="ORF">SDC9_178673</name>
</gene>
<sequence length="180" mass="18742">MSVGSRPAWTSAGVQGSTDHSSGWPSSSSPRTTTRSVHCPAWSQIRSRADTQCTARSPAAADRASSRSAGASSGAARSHSGSSTALEAQGRFSNCVPAASAIRWASVKPSPRPPCSSEPSRLIQPISAMSRHSCCCAASLQERAWRARAGGWWSAKKRVADSCSICCSALSAKSMDSALR</sequence>
<reference evidence="2" key="1">
    <citation type="submission" date="2019-08" db="EMBL/GenBank/DDBJ databases">
        <authorList>
            <person name="Kucharzyk K."/>
            <person name="Murdoch R.W."/>
            <person name="Higgins S."/>
            <person name="Loffler F."/>
        </authorList>
    </citation>
    <scope>NUCLEOTIDE SEQUENCE</scope>
</reference>
<feature type="region of interest" description="Disordered" evidence="1">
    <location>
        <begin position="1"/>
        <end position="85"/>
    </location>
</feature>
<comment type="caution">
    <text evidence="2">The sequence shown here is derived from an EMBL/GenBank/DDBJ whole genome shotgun (WGS) entry which is preliminary data.</text>
</comment>
<feature type="compositionally biased region" description="Polar residues" evidence="1">
    <location>
        <begin position="44"/>
        <end position="54"/>
    </location>
</feature>